<evidence type="ECO:0000313" key="3">
    <source>
        <dbReference type="Proteomes" id="UP001194468"/>
    </source>
</evidence>
<feature type="chain" id="PRO_5042259319" evidence="1">
    <location>
        <begin position="20"/>
        <end position="60"/>
    </location>
</feature>
<keyword evidence="1" id="KW-0732">Signal</keyword>
<evidence type="ECO:0000313" key="2">
    <source>
        <dbReference type="EMBL" id="KAF8433266.1"/>
    </source>
</evidence>
<protein>
    <submittedName>
        <fullName evidence="2">Uncharacterized protein</fullName>
    </submittedName>
</protein>
<evidence type="ECO:0000256" key="1">
    <source>
        <dbReference type="SAM" id="SignalP"/>
    </source>
</evidence>
<keyword evidence="3" id="KW-1185">Reference proteome</keyword>
<dbReference type="AlphaFoldDB" id="A0AAD4BKM1"/>
<gene>
    <name evidence="2" type="ORF">L210DRAFT_684587</name>
</gene>
<feature type="signal peptide" evidence="1">
    <location>
        <begin position="1"/>
        <end position="19"/>
    </location>
</feature>
<organism evidence="2 3">
    <name type="scientific">Boletus edulis BED1</name>
    <dbReference type="NCBI Taxonomy" id="1328754"/>
    <lineage>
        <taxon>Eukaryota</taxon>
        <taxon>Fungi</taxon>
        <taxon>Dikarya</taxon>
        <taxon>Basidiomycota</taxon>
        <taxon>Agaricomycotina</taxon>
        <taxon>Agaricomycetes</taxon>
        <taxon>Agaricomycetidae</taxon>
        <taxon>Boletales</taxon>
        <taxon>Boletineae</taxon>
        <taxon>Boletaceae</taxon>
        <taxon>Boletoideae</taxon>
        <taxon>Boletus</taxon>
    </lineage>
</organism>
<dbReference type="EMBL" id="WHUW01000035">
    <property type="protein sequence ID" value="KAF8433266.1"/>
    <property type="molecule type" value="Genomic_DNA"/>
</dbReference>
<reference evidence="2" key="1">
    <citation type="submission" date="2019-10" db="EMBL/GenBank/DDBJ databases">
        <authorList>
            <consortium name="DOE Joint Genome Institute"/>
            <person name="Kuo A."/>
            <person name="Miyauchi S."/>
            <person name="Kiss E."/>
            <person name="Drula E."/>
            <person name="Kohler A."/>
            <person name="Sanchez-Garcia M."/>
            <person name="Andreopoulos B."/>
            <person name="Barry K.W."/>
            <person name="Bonito G."/>
            <person name="Buee M."/>
            <person name="Carver A."/>
            <person name="Chen C."/>
            <person name="Cichocki N."/>
            <person name="Clum A."/>
            <person name="Culley D."/>
            <person name="Crous P.W."/>
            <person name="Fauchery L."/>
            <person name="Girlanda M."/>
            <person name="Hayes R."/>
            <person name="Keri Z."/>
            <person name="LaButti K."/>
            <person name="Lipzen A."/>
            <person name="Lombard V."/>
            <person name="Magnuson J."/>
            <person name="Maillard F."/>
            <person name="Morin E."/>
            <person name="Murat C."/>
            <person name="Nolan M."/>
            <person name="Ohm R."/>
            <person name="Pangilinan J."/>
            <person name="Pereira M."/>
            <person name="Perotto S."/>
            <person name="Peter M."/>
            <person name="Riley R."/>
            <person name="Sitrit Y."/>
            <person name="Stielow B."/>
            <person name="Szollosi G."/>
            <person name="Zifcakova L."/>
            <person name="Stursova M."/>
            <person name="Spatafora J.W."/>
            <person name="Tedersoo L."/>
            <person name="Vaario L.-M."/>
            <person name="Yamada A."/>
            <person name="Yan M."/>
            <person name="Wang P."/>
            <person name="Xu J."/>
            <person name="Bruns T."/>
            <person name="Baldrian P."/>
            <person name="Vilgalys R."/>
            <person name="Henrissat B."/>
            <person name="Grigoriev I.V."/>
            <person name="Hibbett D."/>
            <person name="Nagy L.G."/>
            <person name="Martin F.M."/>
        </authorList>
    </citation>
    <scope>NUCLEOTIDE SEQUENCE</scope>
    <source>
        <strain evidence="2">BED1</strain>
    </source>
</reference>
<comment type="caution">
    <text evidence="2">The sequence shown here is derived from an EMBL/GenBank/DDBJ whole genome shotgun (WGS) entry which is preliminary data.</text>
</comment>
<proteinExistence type="predicted"/>
<name>A0AAD4BKM1_BOLED</name>
<dbReference type="Proteomes" id="UP001194468">
    <property type="component" value="Unassembled WGS sequence"/>
</dbReference>
<sequence>MRFSSSFISFAICLSLAAAAAIGHMAPHDDAVAVEGMNRQTLCGTVTNDEDPDVRQPHHA</sequence>
<accession>A0AAD4BKM1</accession>
<reference evidence="2" key="2">
    <citation type="journal article" date="2020" name="Nat. Commun.">
        <title>Large-scale genome sequencing of mycorrhizal fungi provides insights into the early evolution of symbiotic traits.</title>
        <authorList>
            <person name="Miyauchi S."/>
            <person name="Kiss E."/>
            <person name="Kuo A."/>
            <person name="Drula E."/>
            <person name="Kohler A."/>
            <person name="Sanchez-Garcia M."/>
            <person name="Morin E."/>
            <person name="Andreopoulos B."/>
            <person name="Barry K.W."/>
            <person name="Bonito G."/>
            <person name="Buee M."/>
            <person name="Carver A."/>
            <person name="Chen C."/>
            <person name="Cichocki N."/>
            <person name="Clum A."/>
            <person name="Culley D."/>
            <person name="Crous P.W."/>
            <person name="Fauchery L."/>
            <person name="Girlanda M."/>
            <person name="Hayes R.D."/>
            <person name="Keri Z."/>
            <person name="LaButti K."/>
            <person name="Lipzen A."/>
            <person name="Lombard V."/>
            <person name="Magnuson J."/>
            <person name="Maillard F."/>
            <person name="Murat C."/>
            <person name="Nolan M."/>
            <person name="Ohm R.A."/>
            <person name="Pangilinan J."/>
            <person name="Pereira M.F."/>
            <person name="Perotto S."/>
            <person name="Peter M."/>
            <person name="Pfister S."/>
            <person name="Riley R."/>
            <person name="Sitrit Y."/>
            <person name="Stielow J.B."/>
            <person name="Szollosi G."/>
            <person name="Zifcakova L."/>
            <person name="Stursova M."/>
            <person name="Spatafora J.W."/>
            <person name="Tedersoo L."/>
            <person name="Vaario L.M."/>
            <person name="Yamada A."/>
            <person name="Yan M."/>
            <person name="Wang P."/>
            <person name="Xu J."/>
            <person name="Bruns T."/>
            <person name="Baldrian P."/>
            <person name="Vilgalys R."/>
            <person name="Dunand C."/>
            <person name="Henrissat B."/>
            <person name="Grigoriev I.V."/>
            <person name="Hibbett D."/>
            <person name="Nagy L.G."/>
            <person name="Martin F.M."/>
        </authorList>
    </citation>
    <scope>NUCLEOTIDE SEQUENCE</scope>
    <source>
        <strain evidence="2">BED1</strain>
    </source>
</reference>